<keyword evidence="1" id="KW-1133">Transmembrane helix</keyword>
<evidence type="ECO:0000256" key="2">
    <source>
        <dbReference type="SAM" id="SignalP"/>
    </source>
</evidence>
<dbReference type="EMBL" id="MU001847">
    <property type="protein sequence ID" value="KAF2795810.1"/>
    <property type="molecule type" value="Genomic_DNA"/>
</dbReference>
<organism evidence="3 4">
    <name type="scientific">Melanomma pulvis-pyrius CBS 109.77</name>
    <dbReference type="NCBI Taxonomy" id="1314802"/>
    <lineage>
        <taxon>Eukaryota</taxon>
        <taxon>Fungi</taxon>
        <taxon>Dikarya</taxon>
        <taxon>Ascomycota</taxon>
        <taxon>Pezizomycotina</taxon>
        <taxon>Dothideomycetes</taxon>
        <taxon>Pleosporomycetidae</taxon>
        <taxon>Pleosporales</taxon>
        <taxon>Melanommataceae</taxon>
        <taxon>Melanomma</taxon>
    </lineage>
</organism>
<gene>
    <name evidence="3" type="ORF">K505DRAFT_239078</name>
</gene>
<sequence>MAPYLLIILISISSGSSAADRWDDIANNLATNLAPILQLFGEQFTKQFLSESTSLLDNIIFAMAPLGILTAMVSIIRVCGSPVIRAFIGRAQERSGAAEAELCSSTGRDVCEMYQNGAITRVFGRPKILEFVHDSLYENFYRKKEWVEQNSDLSRRSGTTIDDDAEPFSDEYALNLNLMLNIGFKRPSQHVLRITTIFGILLQSSLIVFAIVVTYHLRLTKNGESPAAWALPSMIISTVLLCSGMFMCSFLIERSTTERTFSRCTLKDAHPRSTIHWIQPGGQVVGDQSLDSFAYSDSKSPVHQYISSWRKPVSQRDSKFTWIAIIITLAGFVDQFVGLRGVHSTVAIFQLCAIVLMSALRSLLRIQRLDGKDNRLSIWSADGPTQDHELDWLALQLGQETIAENKSSAIQRPPENSRALGNCFNFLHFLTELTRNQMPLLGTQPCITFLLHAEILTEMPPG</sequence>
<feature type="transmembrane region" description="Helical" evidence="1">
    <location>
        <begin position="345"/>
        <end position="364"/>
    </location>
</feature>
<evidence type="ECO:0000256" key="1">
    <source>
        <dbReference type="SAM" id="Phobius"/>
    </source>
</evidence>
<evidence type="ECO:0000313" key="4">
    <source>
        <dbReference type="Proteomes" id="UP000799757"/>
    </source>
</evidence>
<keyword evidence="1" id="KW-0812">Transmembrane</keyword>
<protein>
    <submittedName>
        <fullName evidence="3">Uncharacterized protein</fullName>
    </submittedName>
</protein>
<reference evidence="3" key="1">
    <citation type="journal article" date="2020" name="Stud. Mycol.">
        <title>101 Dothideomycetes genomes: a test case for predicting lifestyles and emergence of pathogens.</title>
        <authorList>
            <person name="Haridas S."/>
            <person name="Albert R."/>
            <person name="Binder M."/>
            <person name="Bloem J."/>
            <person name="Labutti K."/>
            <person name="Salamov A."/>
            <person name="Andreopoulos B."/>
            <person name="Baker S."/>
            <person name="Barry K."/>
            <person name="Bills G."/>
            <person name="Bluhm B."/>
            <person name="Cannon C."/>
            <person name="Castanera R."/>
            <person name="Culley D."/>
            <person name="Daum C."/>
            <person name="Ezra D."/>
            <person name="Gonzalez J."/>
            <person name="Henrissat B."/>
            <person name="Kuo A."/>
            <person name="Liang C."/>
            <person name="Lipzen A."/>
            <person name="Lutzoni F."/>
            <person name="Magnuson J."/>
            <person name="Mondo S."/>
            <person name="Nolan M."/>
            <person name="Ohm R."/>
            <person name="Pangilinan J."/>
            <person name="Park H.-J."/>
            <person name="Ramirez L."/>
            <person name="Alfaro M."/>
            <person name="Sun H."/>
            <person name="Tritt A."/>
            <person name="Yoshinaga Y."/>
            <person name="Zwiers L.-H."/>
            <person name="Turgeon B."/>
            <person name="Goodwin S."/>
            <person name="Spatafora J."/>
            <person name="Crous P."/>
            <person name="Grigoriev I."/>
        </authorList>
    </citation>
    <scope>NUCLEOTIDE SEQUENCE</scope>
    <source>
        <strain evidence="3">CBS 109.77</strain>
    </source>
</reference>
<dbReference type="OrthoDB" id="194358at2759"/>
<keyword evidence="1" id="KW-0472">Membrane</keyword>
<keyword evidence="2" id="KW-0732">Signal</keyword>
<evidence type="ECO:0000313" key="3">
    <source>
        <dbReference type="EMBL" id="KAF2795810.1"/>
    </source>
</evidence>
<dbReference type="Proteomes" id="UP000799757">
    <property type="component" value="Unassembled WGS sequence"/>
</dbReference>
<keyword evidence="4" id="KW-1185">Reference proteome</keyword>
<feature type="transmembrane region" description="Helical" evidence="1">
    <location>
        <begin position="320"/>
        <end position="339"/>
    </location>
</feature>
<name>A0A6A6XGW5_9PLEO</name>
<proteinExistence type="predicted"/>
<feature type="transmembrane region" description="Helical" evidence="1">
    <location>
        <begin position="194"/>
        <end position="217"/>
    </location>
</feature>
<dbReference type="AlphaFoldDB" id="A0A6A6XGW5"/>
<feature type="transmembrane region" description="Helical" evidence="1">
    <location>
        <begin position="229"/>
        <end position="252"/>
    </location>
</feature>
<accession>A0A6A6XGW5</accession>
<feature type="signal peptide" evidence="2">
    <location>
        <begin position="1"/>
        <end position="18"/>
    </location>
</feature>
<feature type="chain" id="PRO_5025656585" evidence="2">
    <location>
        <begin position="19"/>
        <end position="462"/>
    </location>
</feature>
<feature type="transmembrane region" description="Helical" evidence="1">
    <location>
        <begin position="59"/>
        <end position="80"/>
    </location>
</feature>